<comment type="caution">
    <text evidence="2">The sequence shown here is derived from an EMBL/GenBank/DDBJ whole genome shotgun (WGS) entry which is preliminary data.</text>
</comment>
<dbReference type="PaxDb" id="67767-A0A0J7K909"/>
<name>A0A0J7K909_LASNI</name>
<sequence length="309" mass="34714">MSGETSVRNNNDNIGNVEQEPDILKAEISAAIGALKGNKASGSDEIVSEMIKAAGQQGDAICNKKNRLDSFKGTREQILNVRQITEKLREFNTPSYLCFLDYQKASDCVKWEKLWSIMETLGVPPHLIYLIRNLYSSNEARVRVNDQLTGWRIHFQAMEGWSGGISINGRKISNLRYADDTTLLAASEDELVRLLERIDKASKEDGLKINASRSKILVVDGANKNQPNNRRISRIETVENLIYLAVQITNTGDCEGEIRRRIILAKTALAKLTRIWRDRGISKSTKMRLIRSLVFIIKTLQRAGHQGSG</sequence>
<keyword evidence="2" id="KW-0808">Transferase</keyword>
<dbReference type="GO" id="GO:0003964">
    <property type="term" value="F:RNA-directed DNA polymerase activity"/>
    <property type="evidence" value="ECO:0007669"/>
    <property type="project" value="UniProtKB-KW"/>
</dbReference>
<dbReference type="Pfam" id="PF00078">
    <property type="entry name" value="RVT_1"/>
    <property type="match status" value="1"/>
</dbReference>
<dbReference type="GO" id="GO:0004519">
    <property type="term" value="F:endonuclease activity"/>
    <property type="evidence" value="ECO:0007669"/>
    <property type="project" value="UniProtKB-KW"/>
</dbReference>
<keyword evidence="2" id="KW-0540">Nuclease</keyword>
<dbReference type="EMBL" id="LBMM01011686">
    <property type="protein sequence ID" value="KMQ86696.1"/>
    <property type="molecule type" value="Genomic_DNA"/>
</dbReference>
<dbReference type="PANTHER" id="PTHR47027">
    <property type="entry name" value="REVERSE TRANSCRIPTASE DOMAIN-CONTAINING PROTEIN"/>
    <property type="match status" value="1"/>
</dbReference>
<evidence type="ECO:0000313" key="2">
    <source>
        <dbReference type="EMBL" id="KMQ86696.1"/>
    </source>
</evidence>
<feature type="domain" description="Reverse transcriptase" evidence="1">
    <location>
        <begin position="69"/>
        <end position="228"/>
    </location>
</feature>
<evidence type="ECO:0000259" key="1">
    <source>
        <dbReference type="Pfam" id="PF00078"/>
    </source>
</evidence>
<keyword evidence="2" id="KW-0255">Endonuclease</keyword>
<keyword evidence="3" id="KW-1185">Reference proteome</keyword>
<dbReference type="InterPro" id="IPR000477">
    <property type="entry name" value="RT_dom"/>
</dbReference>
<evidence type="ECO:0000313" key="3">
    <source>
        <dbReference type="Proteomes" id="UP000036403"/>
    </source>
</evidence>
<protein>
    <submittedName>
        <fullName evidence="2">Endonuclease-reverse transcriptase</fullName>
    </submittedName>
</protein>
<proteinExistence type="predicted"/>
<organism evidence="2 3">
    <name type="scientific">Lasius niger</name>
    <name type="common">Black garden ant</name>
    <dbReference type="NCBI Taxonomy" id="67767"/>
    <lineage>
        <taxon>Eukaryota</taxon>
        <taxon>Metazoa</taxon>
        <taxon>Ecdysozoa</taxon>
        <taxon>Arthropoda</taxon>
        <taxon>Hexapoda</taxon>
        <taxon>Insecta</taxon>
        <taxon>Pterygota</taxon>
        <taxon>Neoptera</taxon>
        <taxon>Endopterygota</taxon>
        <taxon>Hymenoptera</taxon>
        <taxon>Apocrita</taxon>
        <taxon>Aculeata</taxon>
        <taxon>Formicoidea</taxon>
        <taxon>Formicidae</taxon>
        <taxon>Formicinae</taxon>
        <taxon>Lasius</taxon>
        <taxon>Lasius</taxon>
    </lineage>
</organism>
<reference evidence="2 3" key="1">
    <citation type="submission" date="2015-04" db="EMBL/GenBank/DDBJ databases">
        <title>Lasius niger genome sequencing.</title>
        <authorList>
            <person name="Konorov E.A."/>
            <person name="Nikitin M.A."/>
            <person name="Kirill M.V."/>
            <person name="Chang P."/>
        </authorList>
    </citation>
    <scope>NUCLEOTIDE SEQUENCE [LARGE SCALE GENOMIC DNA]</scope>
    <source>
        <tissue evidence="2">Whole</tissue>
    </source>
</reference>
<dbReference type="STRING" id="67767.A0A0J7K909"/>
<dbReference type="OrthoDB" id="425681at2759"/>
<gene>
    <name evidence="2" type="ORF">RF55_14264</name>
</gene>
<dbReference type="AlphaFoldDB" id="A0A0J7K909"/>
<keyword evidence="2" id="KW-0378">Hydrolase</keyword>
<keyword evidence="2" id="KW-0695">RNA-directed DNA polymerase</keyword>
<dbReference type="Proteomes" id="UP000036403">
    <property type="component" value="Unassembled WGS sequence"/>
</dbReference>
<keyword evidence="2" id="KW-0548">Nucleotidyltransferase</keyword>
<dbReference type="PANTHER" id="PTHR47027:SF8">
    <property type="entry name" value="RIBONUCLEASE H"/>
    <property type="match status" value="1"/>
</dbReference>
<accession>A0A0J7K909</accession>